<dbReference type="Proteomes" id="UP001501237">
    <property type="component" value="Unassembled WGS sequence"/>
</dbReference>
<proteinExistence type="predicted"/>
<protein>
    <recommendedName>
        <fullName evidence="5">Conjugative transposon protein TcpC</fullName>
    </recommendedName>
</protein>
<comment type="caution">
    <text evidence="3">The sequence shown here is derived from an EMBL/GenBank/DDBJ whole genome shotgun (WGS) entry which is preliminary data.</text>
</comment>
<dbReference type="CDD" id="cd16428">
    <property type="entry name" value="TcpC_C"/>
    <property type="match status" value="1"/>
</dbReference>
<keyword evidence="2" id="KW-0472">Membrane</keyword>
<dbReference type="EMBL" id="BAAAUV010000003">
    <property type="protein sequence ID" value="GAA3199911.1"/>
    <property type="molecule type" value="Genomic_DNA"/>
</dbReference>
<dbReference type="InterPro" id="IPR035628">
    <property type="entry name" value="TcpC_C"/>
</dbReference>
<feature type="region of interest" description="Disordered" evidence="1">
    <location>
        <begin position="1"/>
        <end position="25"/>
    </location>
</feature>
<dbReference type="Pfam" id="PF12642">
    <property type="entry name" value="TpcC"/>
    <property type="match status" value="1"/>
</dbReference>
<name>A0ABP6Q2Q9_9ACTN</name>
<evidence type="ECO:0000313" key="3">
    <source>
        <dbReference type="EMBL" id="GAA3199911.1"/>
    </source>
</evidence>
<evidence type="ECO:0000313" key="4">
    <source>
        <dbReference type="Proteomes" id="UP001501237"/>
    </source>
</evidence>
<dbReference type="InterPro" id="IPR024735">
    <property type="entry name" value="TcpC"/>
</dbReference>
<sequence length="310" mass="33372">MDDGPTALEESWDVPKPQSRKKGWGGGGGRWWIWVGRILLWTFVLVVIVNGIRAPFERFTAKDGATTTVSSTPTGDQFPVSAASTFALQFTQIYLHYDQGSAQTRAEQLSRFLPADADDQFGWNGLGQLSAGSIEVSTVDVKDPNNALVNIVAQLGTRWVQLAVPVYTKDGSYVISGPPALLEVPPTAQVPNRPGIEHDTALETYLKDNLLTGFFTAYAKSDGVILKRYTGDNPSIQGLGSAVNFGSLGDVNAPKGASEERVVTATVQWIVPPTQPRGSESMVTQAYELTVVKKGDTWNVTSIRGVQAGS</sequence>
<gene>
    <name evidence="3" type="ORF">GCM10010468_12300</name>
</gene>
<evidence type="ECO:0008006" key="5">
    <source>
        <dbReference type="Google" id="ProtNLM"/>
    </source>
</evidence>
<organism evidence="3 4">
    <name type="scientific">Actinocorallia longicatena</name>
    <dbReference type="NCBI Taxonomy" id="111803"/>
    <lineage>
        <taxon>Bacteria</taxon>
        <taxon>Bacillati</taxon>
        <taxon>Actinomycetota</taxon>
        <taxon>Actinomycetes</taxon>
        <taxon>Streptosporangiales</taxon>
        <taxon>Thermomonosporaceae</taxon>
        <taxon>Actinocorallia</taxon>
    </lineage>
</organism>
<keyword evidence="4" id="KW-1185">Reference proteome</keyword>
<keyword evidence="2" id="KW-1133">Transmembrane helix</keyword>
<reference evidence="4" key="1">
    <citation type="journal article" date="2019" name="Int. J. Syst. Evol. Microbiol.">
        <title>The Global Catalogue of Microorganisms (GCM) 10K type strain sequencing project: providing services to taxonomists for standard genome sequencing and annotation.</title>
        <authorList>
            <consortium name="The Broad Institute Genomics Platform"/>
            <consortium name="The Broad Institute Genome Sequencing Center for Infectious Disease"/>
            <person name="Wu L."/>
            <person name="Ma J."/>
        </authorList>
    </citation>
    <scope>NUCLEOTIDE SEQUENCE [LARGE SCALE GENOMIC DNA]</scope>
    <source>
        <strain evidence="4">JCM 9377</strain>
    </source>
</reference>
<keyword evidence="2" id="KW-0812">Transmembrane</keyword>
<dbReference type="Gene3D" id="3.10.450.540">
    <property type="match status" value="1"/>
</dbReference>
<evidence type="ECO:0000256" key="2">
    <source>
        <dbReference type="SAM" id="Phobius"/>
    </source>
</evidence>
<evidence type="ECO:0000256" key="1">
    <source>
        <dbReference type="SAM" id="MobiDB-lite"/>
    </source>
</evidence>
<dbReference type="CDD" id="cd16386">
    <property type="entry name" value="TcpC_N"/>
    <property type="match status" value="1"/>
</dbReference>
<accession>A0ABP6Q2Q9</accession>
<feature type="transmembrane region" description="Helical" evidence="2">
    <location>
        <begin position="31"/>
        <end position="52"/>
    </location>
</feature>